<evidence type="ECO:0000313" key="2">
    <source>
        <dbReference type="Proteomes" id="UP001153954"/>
    </source>
</evidence>
<dbReference type="EMBL" id="CAKOGL010000003">
    <property type="protein sequence ID" value="CAH2084916.1"/>
    <property type="molecule type" value="Genomic_DNA"/>
</dbReference>
<dbReference type="Proteomes" id="UP001153954">
    <property type="component" value="Unassembled WGS sequence"/>
</dbReference>
<protein>
    <recommendedName>
        <fullName evidence="3">SCAN domain-containing protein 3</fullName>
    </recommendedName>
</protein>
<name>A0AAU9TCU6_EUPED</name>
<accession>A0AAU9TCU6</accession>
<evidence type="ECO:0000313" key="1">
    <source>
        <dbReference type="EMBL" id="CAH2084916.1"/>
    </source>
</evidence>
<reference evidence="1" key="1">
    <citation type="submission" date="2022-03" db="EMBL/GenBank/DDBJ databases">
        <authorList>
            <person name="Tunstrom K."/>
        </authorList>
    </citation>
    <scope>NUCLEOTIDE SEQUENCE</scope>
</reference>
<sequence length="100" mass="11443">MGKKNGCLKLMKDANPEMMAWLCEETETKYPNATKYVRKLLLPFPSSYLAECGFSAVNDLLIKKRNRLDITQRGDLRLKLSKLEPNINSLYSKHQAQGSH</sequence>
<evidence type="ECO:0008006" key="3">
    <source>
        <dbReference type="Google" id="ProtNLM"/>
    </source>
</evidence>
<keyword evidence="2" id="KW-1185">Reference proteome</keyword>
<comment type="caution">
    <text evidence="1">The sequence shown here is derived from an EMBL/GenBank/DDBJ whole genome shotgun (WGS) entry which is preliminary data.</text>
</comment>
<proteinExistence type="predicted"/>
<dbReference type="PANTHER" id="PTHR45913:SF22">
    <property type="entry name" value="SCAN BOX DOMAIN-CONTAINING PROTEIN"/>
    <property type="match status" value="1"/>
</dbReference>
<gene>
    <name evidence="1" type="ORF">EEDITHA_LOCUS1444</name>
</gene>
<organism evidence="1 2">
    <name type="scientific">Euphydryas editha</name>
    <name type="common">Edith's checkerspot</name>
    <dbReference type="NCBI Taxonomy" id="104508"/>
    <lineage>
        <taxon>Eukaryota</taxon>
        <taxon>Metazoa</taxon>
        <taxon>Ecdysozoa</taxon>
        <taxon>Arthropoda</taxon>
        <taxon>Hexapoda</taxon>
        <taxon>Insecta</taxon>
        <taxon>Pterygota</taxon>
        <taxon>Neoptera</taxon>
        <taxon>Endopterygota</taxon>
        <taxon>Lepidoptera</taxon>
        <taxon>Glossata</taxon>
        <taxon>Ditrysia</taxon>
        <taxon>Papilionoidea</taxon>
        <taxon>Nymphalidae</taxon>
        <taxon>Nymphalinae</taxon>
        <taxon>Euphydryas</taxon>
    </lineage>
</organism>
<dbReference type="AlphaFoldDB" id="A0AAU9TCU6"/>
<dbReference type="PANTHER" id="PTHR45913">
    <property type="entry name" value="EPM2A-INTERACTING PROTEIN 1"/>
    <property type="match status" value="1"/>
</dbReference>